<dbReference type="CDD" id="cd03680">
    <property type="entry name" value="MM_CoA_mutase_ICM_like"/>
    <property type="match status" value="1"/>
</dbReference>
<sequence length="565" mass="63512">MFSLKFLDALRDRLAAWDKTAAKTRQQKSLPKFFTVSGVDIDELYTPLSIKDSDKDYYYFDRLGLPGEYPYTRGVHHTLYRTKLWTMRQFAGMGTPKQTNERFKYILAHGGTGLSTAFDLPTLMGYDSDHPRSLGEVGKCGVAVDTLADMEIIFGDIDLGKVSTSMTINSPASILLAMYLAVAEKQGVPFTQVRGTLQNDILKEYIAQKEFIFPPRPSIRLITDMMDYCTKHVPQYNTISISGYHIREAGSTAVQELAFTLADGFCYIESAMADGQNVDDFAPRLSYFFNAHSDFFEEIAKYRAARRIYARHMRDKYKAKNPKSWMLRFHTQTAGCSLTAQQPENNIVRVALQGLSGVLGGTQSLHTNSMDETLALPSEKAALIALRTQQIIAYETGVANTVDPLAGSFFVESLTDKMEEEAEKYFAEIERRGGVLQCIEEGYFQREIAKAAYRFQQELEAKDRVIVGVNDFVMEDEKIDIPVLRIDEQVQKDQVAFLKKIKRERNNAAVQASLAKLKQVAAGKGNTFEAIMECAKVYTSVGEMCDVLREVWGEHVESASAMQVS</sequence>
<comment type="caution">
    <text evidence="3">The sequence shown here is derived from an EMBL/GenBank/DDBJ whole genome shotgun (WGS) entry which is preliminary data.</text>
</comment>
<dbReference type="InterPro" id="IPR006098">
    <property type="entry name" value="MMCoA_mutase_a_cat"/>
</dbReference>
<dbReference type="InterPro" id="IPR006099">
    <property type="entry name" value="MeMalonylCoA_mutase_a/b_cat"/>
</dbReference>
<reference evidence="3 4" key="1">
    <citation type="journal article" date="2018" name="ISME J.">
        <title>A methanotrophic archaeon couples anaerobic oxidation of methane to Fe(III) reduction.</title>
        <authorList>
            <person name="Cai C."/>
            <person name="Leu A.O."/>
            <person name="Xie G.J."/>
            <person name="Guo J."/>
            <person name="Feng Y."/>
            <person name="Zhao J.X."/>
            <person name="Tyson G.W."/>
            <person name="Yuan Z."/>
            <person name="Hu S."/>
        </authorList>
    </citation>
    <scope>NUCLEOTIDE SEQUENCE [LARGE SCALE GENOMIC DNA]</scope>
    <source>
        <strain evidence="3">FeB_12</strain>
    </source>
</reference>
<dbReference type="Pfam" id="PF01642">
    <property type="entry name" value="MM_CoA_mutase"/>
    <property type="match status" value="1"/>
</dbReference>
<evidence type="ECO:0000313" key="4">
    <source>
        <dbReference type="Proteomes" id="UP000250918"/>
    </source>
</evidence>
<accession>A0A855X9E9</accession>
<dbReference type="PANTHER" id="PTHR48101:SF1">
    <property type="entry name" value="METHYLMALONYL-COA MUTASE, LARGE SUBUNIT"/>
    <property type="match status" value="1"/>
</dbReference>
<keyword evidence="1" id="KW-0413">Isomerase</keyword>
<dbReference type="Proteomes" id="UP000250918">
    <property type="component" value="Unassembled WGS sequence"/>
</dbReference>
<evidence type="ECO:0000313" key="3">
    <source>
        <dbReference type="EMBL" id="PWB75188.1"/>
    </source>
</evidence>
<protein>
    <submittedName>
        <fullName evidence="3">Methylmalonyl-CoA mutase</fullName>
    </submittedName>
</protein>
<dbReference type="GO" id="GO:0031419">
    <property type="term" value="F:cobalamin binding"/>
    <property type="evidence" value="ECO:0007669"/>
    <property type="project" value="InterPro"/>
</dbReference>
<dbReference type="InterPro" id="IPR016176">
    <property type="entry name" value="Cbl-dep_enz_cat"/>
</dbReference>
<dbReference type="PANTHER" id="PTHR48101">
    <property type="entry name" value="METHYLMALONYL-COA MUTASE, MITOCHONDRIAL-RELATED"/>
    <property type="match status" value="1"/>
</dbReference>
<organism evidence="3 4">
    <name type="scientific">candidate division GN15 bacterium</name>
    <dbReference type="NCBI Taxonomy" id="2072418"/>
    <lineage>
        <taxon>Bacteria</taxon>
        <taxon>candidate division GN15</taxon>
    </lineage>
</organism>
<name>A0A855X9E9_9BACT</name>
<dbReference type="NCBIfam" id="TIGR00641">
    <property type="entry name" value="acid_CoA_mut_N"/>
    <property type="match status" value="1"/>
</dbReference>
<dbReference type="EMBL" id="PQAP01000012">
    <property type="protein sequence ID" value="PWB75188.1"/>
    <property type="molecule type" value="Genomic_DNA"/>
</dbReference>
<evidence type="ECO:0000259" key="2">
    <source>
        <dbReference type="Pfam" id="PF01642"/>
    </source>
</evidence>
<feature type="domain" description="Methylmalonyl-CoA mutase alpha/beta chain catalytic" evidence="2">
    <location>
        <begin position="35"/>
        <end position="554"/>
    </location>
</feature>
<proteinExistence type="predicted"/>
<dbReference type="Gene3D" id="3.20.20.240">
    <property type="entry name" value="Methylmalonyl-CoA mutase"/>
    <property type="match status" value="1"/>
</dbReference>
<dbReference type="SUPFAM" id="SSF51703">
    <property type="entry name" value="Cobalamin (vitamin B12)-dependent enzymes"/>
    <property type="match status" value="1"/>
</dbReference>
<dbReference type="GO" id="GO:0004494">
    <property type="term" value="F:methylmalonyl-CoA mutase activity"/>
    <property type="evidence" value="ECO:0007669"/>
    <property type="project" value="InterPro"/>
</dbReference>
<dbReference type="AlphaFoldDB" id="A0A855X9E9"/>
<gene>
    <name evidence="3" type="ORF">C3F09_02985</name>
</gene>
<evidence type="ECO:0000256" key="1">
    <source>
        <dbReference type="ARBA" id="ARBA00023235"/>
    </source>
</evidence>